<dbReference type="OrthoDB" id="5393654at2759"/>
<evidence type="ECO:0000313" key="2">
    <source>
        <dbReference type="EMBL" id="KAH7152728.1"/>
    </source>
</evidence>
<dbReference type="PANTHER" id="PTHR35179:SF2">
    <property type="entry name" value="START DOMAIN-CONTAINING PROTEIN"/>
    <property type="match status" value="1"/>
</dbReference>
<keyword evidence="3" id="KW-1185">Reference proteome</keyword>
<dbReference type="AlphaFoldDB" id="A0A9P9JD48"/>
<feature type="compositionally biased region" description="Polar residues" evidence="1">
    <location>
        <begin position="1"/>
        <end position="10"/>
    </location>
</feature>
<sequence>MYSNRNSQYGRQPRQEWVRRAPVSASPTHPLGEVIENVSRANLANSQKIDRAEISDTKLIASYNWVTDSAPKIMIPGKPPRYTPPTHPPKLSWDSGDYYRDINAASYPKHPLEPAIVSIMTMNPEPTPVNIVACSSAIGNLLRFSRGDEDIRSFRILVEVIGDAVHLIRRENSPKELIPDVKGFGHTFPEAYTTWDGDARRSTSHQRIVKYKFGGLDMMVRFEGDGFIASPDLKHPKRQSATAPASNGDALLDIANLGFGKAVPRPGTEDTQIKVVKGGQTVPQNAIFDLKTRSANVRDRQPNRDTIGEQLHRLWVCQIERFILAYHEKSVFNDIRIQDVKARVKEWETANQPSLKSLAALLHLIIDRARKAADGKLELVFSGQDVLQMRKQVSGAGDALSPSVRAEWATWLGTPARSGAGATPWSISKAEINLDDERLDTFSDLYESDDNKDYTACDKECGYCGRCTY</sequence>
<comment type="caution">
    <text evidence="2">The sequence shown here is derived from an EMBL/GenBank/DDBJ whole genome shotgun (WGS) entry which is preliminary data.</text>
</comment>
<protein>
    <recommendedName>
        <fullName evidence="4">Geranylgeranyl pyrophosphate synthetase</fullName>
    </recommendedName>
</protein>
<organism evidence="2 3">
    <name type="scientific">Dactylonectria macrodidyma</name>
    <dbReference type="NCBI Taxonomy" id="307937"/>
    <lineage>
        <taxon>Eukaryota</taxon>
        <taxon>Fungi</taxon>
        <taxon>Dikarya</taxon>
        <taxon>Ascomycota</taxon>
        <taxon>Pezizomycotina</taxon>
        <taxon>Sordariomycetes</taxon>
        <taxon>Hypocreomycetidae</taxon>
        <taxon>Hypocreales</taxon>
        <taxon>Nectriaceae</taxon>
        <taxon>Dactylonectria</taxon>
    </lineage>
</organism>
<feature type="region of interest" description="Disordered" evidence="1">
    <location>
        <begin position="1"/>
        <end position="29"/>
    </location>
</feature>
<evidence type="ECO:0008006" key="4">
    <source>
        <dbReference type="Google" id="ProtNLM"/>
    </source>
</evidence>
<dbReference type="EMBL" id="JAGMUV010000006">
    <property type="protein sequence ID" value="KAH7152728.1"/>
    <property type="molecule type" value="Genomic_DNA"/>
</dbReference>
<reference evidence="2" key="1">
    <citation type="journal article" date="2021" name="Nat. Commun.">
        <title>Genetic determinants of endophytism in the Arabidopsis root mycobiome.</title>
        <authorList>
            <person name="Mesny F."/>
            <person name="Miyauchi S."/>
            <person name="Thiergart T."/>
            <person name="Pickel B."/>
            <person name="Atanasova L."/>
            <person name="Karlsson M."/>
            <person name="Huettel B."/>
            <person name="Barry K.W."/>
            <person name="Haridas S."/>
            <person name="Chen C."/>
            <person name="Bauer D."/>
            <person name="Andreopoulos W."/>
            <person name="Pangilinan J."/>
            <person name="LaButti K."/>
            <person name="Riley R."/>
            <person name="Lipzen A."/>
            <person name="Clum A."/>
            <person name="Drula E."/>
            <person name="Henrissat B."/>
            <person name="Kohler A."/>
            <person name="Grigoriev I.V."/>
            <person name="Martin F.M."/>
            <person name="Hacquard S."/>
        </authorList>
    </citation>
    <scope>NUCLEOTIDE SEQUENCE</scope>
    <source>
        <strain evidence="2">MPI-CAGE-AT-0147</strain>
    </source>
</reference>
<dbReference type="PANTHER" id="PTHR35179">
    <property type="entry name" value="PROTEIN CBG02620"/>
    <property type="match status" value="1"/>
</dbReference>
<accession>A0A9P9JD48</accession>
<gene>
    <name evidence="2" type="ORF">EDB81DRAFT_432539</name>
</gene>
<proteinExistence type="predicted"/>
<evidence type="ECO:0000256" key="1">
    <source>
        <dbReference type="SAM" id="MobiDB-lite"/>
    </source>
</evidence>
<name>A0A9P9JD48_9HYPO</name>
<evidence type="ECO:0000313" key="3">
    <source>
        <dbReference type="Proteomes" id="UP000738349"/>
    </source>
</evidence>
<dbReference type="Proteomes" id="UP000738349">
    <property type="component" value="Unassembled WGS sequence"/>
</dbReference>